<evidence type="ECO:0000256" key="1">
    <source>
        <dbReference type="SAM" id="MobiDB-lite"/>
    </source>
</evidence>
<evidence type="ECO:0000259" key="3">
    <source>
        <dbReference type="Pfam" id="PF01757"/>
    </source>
</evidence>
<proteinExistence type="predicted"/>
<feature type="transmembrane region" description="Helical" evidence="2">
    <location>
        <begin position="185"/>
        <end position="203"/>
    </location>
</feature>
<dbReference type="AlphaFoldDB" id="G8RT95"/>
<feature type="transmembrane region" description="Helical" evidence="2">
    <location>
        <begin position="241"/>
        <end position="259"/>
    </location>
</feature>
<evidence type="ECO:0000313" key="4">
    <source>
        <dbReference type="EMBL" id="AEV74082.1"/>
    </source>
</evidence>
<gene>
    <name evidence="4" type="ordered locus">MycrhN_3563</name>
</gene>
<name>G8RT95_MYCRN</name>
<feature type="transmembrane region" description="Helical" evidence="2">
    <location>
        <begin position="153"/>
        <end position="173"/>
    </location>
</feature>
<dbReference type="GO" id="GO:0016020">
    <property type="term" value="C:membrane"/>
    <property type="evidence" value="ECO:0007669"/>
    <property type="project" value="TreeGrafter"/>
</dbReference>
<dbReference type="KEGG" id="mrh:MycrhN_3563"/>
<reference evidence="4 5" key="1">
    <citation type="submission" date="2011-12" db="EMBL/GenBank/DDBJ databases">
        <title>Complete sequence of Mycobacterium rhodesiae NBB3.</title>
        <authorList>
            <consortium name="US DOE Joint Genome Institute"/>
            <person name="Lucas S."/>
            <person name="Han J."/>
            <person name="Lapidus A."/>
            <person name="Cheng J.-F."/>
            <person name="Goodwin L."/>
            <person name="Pitluck S."/>
            <person name="Peters L."/>
            <person name="Mikhailova N."/>
            <person name="Gu W."/>
            <person name="Detter J.C."/>
            <person name="Han C."/>
            <person name="Tapia R."/>
            <person name="Land M."/>
            <person name="Hauser L."/>
            <person name="Kyrpides N."/>
            <person name="Ivanova N."/>
            <person name="Pagani I."/>
            <person name="Mattes T."/>
            <person name="Holmes A."/>
            <person name="Rutledge P."/>
            <person name="Paulsen I."/>
            <person name="Coleman N."/>
            <person name="Woyke T."/>
        </authorList>
    </citation>
    <scope>NUCLEOTIDE SEQUENCE [LARGE SCALE GENOMIC DNA]</scope>
    <source>
        <strain evidence="4 5">NBB3</strain>
    </source>
</reference>
<feature type="domain" description="Acyltransferase 3" evidence="3">
    <location>
        <begin position="17"/>
        <end position="364"/>
    </location>
</feature>
<organism evidence="4 5">
    <name type="scientific">Mycolicibacterium rhodesiae (strain NBB3)</name>
    <name type="common">Mycobacterium rhodesiae</name>
    <dbReference type="NCBI Taxonomy" id="710685"/>
    <lineage>
        <taxon>Bacteria</taxon>
        <taxon>Bacillati</taxon>
        <taxon>Actinomycetota</taxon>
        <taxon>Actinomycetes</taxon>
        <taxon>Mycobacteriales</taxon>
        <taxon>Mycobacteriaceae</taxon>
        <taxon>Mycolicibacterium</taxon>
    </lineage>
</organism>
<dbReference type="STRING" id="710685.MycrhN_3563"/>
<feature type="transmembrane region" description="Helical" evidence="2">
    <location>
        <begin position="316"/>
        <end position="338"/>
    </location>
</feature>
<dbReference type="Pfam" id="PF01757">
    <property type="entry name" value="Acyl_transf_3"/>
    <property type="match status" value="1"/>
</dbReference>
<dbReference type="HOGENOM" id="CLU_005679_1_3_11"/>
<feature type="transmembrane region" description="Helical" evidence="2">
    <location>
        <begin position="55"/>
        <end position="73"/>
    </location>
</feature>
<keyword evidence="5" id="KW-1185">Reference proteome</keyword>
<dbReference type="PATRIC" id="fig|710685.3.peg.3571"/>
<feature type="region of interest" description="Disordered" evidence="1">
    <location>
        <begin position="376"/>
        <end position="422"/>
    </location>
</feature>
<keyword evidence="4" id="KW-0012">Acyltransferase</keyword>
<feature type="transmembrane region" description="Helical" evidence="2">
    <location>
        <begin position="279"/>
        <end position="295"/>
    </location>
</feature>
<dbReference type="GO" id="GO:0016747">
    <property type="term" value="F:acyltransferase activity, transferring groups other than amino-acyl groups"/>
    <property type="evidence" value="ECO:0007669"/>
    <property type="project" value="InterPro"/>
</dbReference>
<keyword evidence="2" id="KW-0812">Transmembrane</keyword>
<protein>
    <submittedName>
        <fullName evidence="4">Putative acyltransferase</fullName>
    </submittedName>
</protein>
<dbReference type="PANTHER" id="PTHR23028:SF53">
    <property type="entry name" value="ACYL_TRANSF_3 DOMAIN-CONTAINING PROTEIN"/>
    <property type="match status" value="1"/>
</dbReference>
<dbReference type="Proteomes" id="UP000005442">
    <property type="component" value="Chromosome"/>
</dbReference>
<feature type="transmembrane region" description="Helical" evidence="2">
    <location>
        <begin position="215"/>
        <end position="234"/>
    </location>
</feature>
<keyword evidence="2" id="KW-0472">Membrane</keyword>
<keyword evidence="2" id="KW-1133">Transmembrane helix</keyword>
<dbReference type="eggNOG" id="COG1835">
    <property type="taxonomic scope" value="Bacteria"/>
</dbReference>
<sequence length="422" mass="46639">MESRRLFLPHSGYRAGSLTGLRAVAALLIVGTHAAYGTGQLSNGYLGALYARLEVGVPIFFVLSGFLLFRPWVRAAANGTSSPSLRRYAFRRIRRIAPAYIVVVLIAYGLYEFRDAGPNPGHTWTGLLEHLTLTQIYQPVYFYVMHQGLTQTWSLAVEFAFYAVMPLLAALLLTTICRGVWRPGLLLAGLGCMGAITVVWLSIQHTTDWLPSSAGIWLPAHLVYFVGGMVLAVLQVHRRRVNPAITGVIAVLGFLAVSTSIAGDVTAGTEALWQNLTKVFLYVVVACSAVAVLALSEGSGFERLLGTRPVVWLGEISYEVFLLHVIMMEIAMSSVLHWPVFSGSWPIVFAVTLIMTIPPAWLLHRWTRPRWMSETERSTLDENDNTDADEHHRQRDVAPSGEQPGDRGPRRRRVLTTSSRGT</sequence>
<keyword evidence="4" id="KW-0808">Transferase</keyword>
<feature type="transmembrane region" description="Helical" evidence="2">
    <location>
        <begin position="93"/>
        <end position="111"/>
    </location>
</feature>
<evidence type="ECO:0000256" key="2">
    <source>
        <dbReference type="SAM" id="Phobius"/>
    </source>
</evidence>
<accession>G8RT95</accession>
<dbReference type="PANTHER" id="PTHR23028">
    <property type="entry name" value="ACETYLTRANSFERASE"/>
    <property type="match status" value="1"/>
</dbReference>
<dbReference type="EMBL" id="CP003169">
    <property type="protein sequence ID" value="AEV74082.1"/>
    <property type="molecule type" value="Genomic_DNA"/>
</dbReference>
<feature type="transmembrane region" description="Helical" evidence="2">
    <location>
        <begin position="344"/>
        <end position="363"/>
    </location>
</feature>
<dbReference type="GO" id="GO:0009103">
    <property type="term" value="P:lipopolysaccharide biosynthetic process"/>
    <property type="evidence" value="ECO:0007669"/>
    <property type="project" value="TreeGrafter"/>
</dbReference>
<dbReference type="InterPro" id="IPR050879">
    <property type="entry name" value="Acyltransferase_3"/>
</dbReference>
<evidence type="ECO:0000313" key="5">
    <source>
        <dbReference type="Proteomes" id="UP000005442"/>
    </source>
</evidence>
<feature type="transmembrane region" description="Helical" evidence="2">
    <location>
        <begin position="12"/>
        <end position="35"/>
    </location>
</feature>
<dbReference type="InterPro" id="IPR002656">
    <property type="entry name" value="Acyl_transf_3_dom"/>
</dbReference>